<evidence type="ECO:0000313" key="2">
    <source>
        <dbReference type="WBParaSite" id="MBELARI_LOCUS13608"/>
    </source>
</evidence>
<proteinExistence type="predicted"/>
<organism evidence="1 2">
    <name type="scientific">Mesorhabditis belari</name>
    <dbReference type="NCBI Taxonomy" id="2138241"/>
    <lineage>
        <taxon>Eukaryota</taxon>
        <taxon>Metazoa</taxon>
        <taxon>Ecdysozoa</taxon>
        <taxon>Nematoda</taxon>
        <taxon>Chromadorea</taxon>
        <taxon>Rhabditida</taxon>
        <taxon>Rhabditina</taxon>
        <taxon>Rhabditomorpha</taxon>
        <taxon>Rhabditoidea</taxon>
        <taxon>Rhabditidae</taxon>
        <taxon>Mesorhabditinae</taxon>
        <taxon>Mesorhabditis</taxon>
    </lineage>
</organism>
<protein>
    <submittedName>
        <fullName evidence="2">Uncharacterized protein</fullName>
    </submittedName>
</protein>
<name>A0AAF3EHZ0_9BILA</name>
<evidence type="ECO:0000313" key="1">
    <source>
        <dbReference type="Proteomes" id="UP000887575"/>
    </source>
</evidence>
<dbReference type="WBParaSite" id="MBELARI_LOCUS13608">
    <property type="protein sequence ID" value="MBELARI_LOCUS13608"/>
    <property type="gene ID" value="MBELARI_LOCUS13608"/>
</dbReference>
<sequence length="105" mass="11939">MDVDRETHDLKKYLKKTTVLSLEEKIAPSATENTSKEIDLEAKPENDDAEVEQLGKATRDALKEKARKLKGKKKVDDFFEEQWKTFRFFAQAQAVAAQQAAAAMH</sequence>
<reference evidence="2" key="1">
    <citation type="submission" date="2024-02" db="UniProtKB">
        <authorList>
            <consortium name="WormBaseParasite"/>
        </authorList>
    </citation>
    <scope>IDENTIFICATION</scope>
</reference>
<accession>A0AAF3EHZ0</accession>
<dbReference type="Proteomes" id="UP000887575">
    <property type="component" value="Unassembled WGS sequence"/>
</dbReference>
<dbReference type="AlphaFoldDB" id="A0AAF3EHZ0"/>
<keyword evidence="1" id="KW-1185">Reference proteome</keyword>